<gene>
    <name evidence="8" type="ORF">SAMN05443529_12743</name>
</gene>
<evidence type="ECO:0000256" key="6">
    <source>
        <dbReference type="ARBA" id="ARBA00067035"/>
    </source>
</evidence>
<proteinExistence type="inferred from homology"/>
<evidence type="ECO:0000256" key="5">
    <source>
        <dbReference type="ARBA" id="ARBA00050624"/>
    </source>
</evidence>
<dbReference type="GO" id="GO:0006635">
    <property type="term" value="P:fatty acid beta-oxidation"/>
    <property type="evidence" value="ECO:0007669"/>
    <property type="project" value="TreeGrafter"/>
</dbReference>
<keyword evidence="4" id="KW-0456">Lyase</keyword>
<evidence type="ECO:0000256" key="7">
    <source>
        <dbReference type="RuleBase" id="RU003707"/>
    </source>
</evidence>
<evidence type="ECO:0000256" key="3">
    <source>
        <dbReference type="ARBA" id="ARBA00011881"/>
    </source>
</evidence>
<sequence>MAYETILVEIEDGIAMLTLNRPAVLNALNDQVFSELAEAAAKIGNDPSVRVMIITGGEKVFAAGADIGQMASATAVEVTISDRPSHRALQIIENMPQPVIAAIAGYALGGGCELTLVADVRIAADNAQFGLPEIKLGILPGAGGTQRLPRLIGAGRAKELIFSGDFIKAEEALRIGLVNKVVPADLLFSEAKKMAKRFADRGAVALRMAKSSVNEGLRMDLEAGLQYEHKCFSLLFATEDQKEGMKAFLEKRPAKFLGR</sequence>
<dbReference type="InterPro" id="IPR014748">
    <property type="entry name" value="Enoyl-CoA_hydra_C"/>
</dbReference>
<dbReference type="GO" id="GO:0018812">
    <property type="term" value="F:3-hydroxyacyl-CoA dehydratase activity"/>
    <property type="evidence" value="ECO:0007669"/>
    <property type="project" value="UniProtKB-EC"/>
</dbReference>
<dbReference type="OrthoDB" id="9775794at2"/>
<dbReference type="AlphaFoldDB" id="A0A1G8I4T1"/>
<name>A0A1G8I4T1_9FIRM</name>
<dbReference type="CDD" id="cd06558">
    <property type="entry name" value="crotonase-like"/>
    <property type="match status" value="1"/>
</dbReference>
<dbReference type="PROSITE" id="PS00166">
    <property type="entry name" value="ENOYL_COA_HYDRATASE"/>
    <property type="match status" value="1"/>
</dbReference>
<dbReference type="Gene3D" id="1.10.12.10">
    <property type="entry name" value="Lyase 2-enoyl-coa Hydratase, Chain A, domain 2"/>
    <property type="match status" value="1"/>
</dbReference>
<dbReference type="RefSeq" id="WP_092335195.1">
    <property type="nucleotide sequence ID" value="NZ_FNCP01000027.1"/>
</dbReference>
<comment type="subunit">
    <text evidence="3">Homotetramer.</text>
</comment>
<dbReference type="FunFam" id="3.90.226.10:FF:000009">
    <property type="entry name" value="Carnitinyl-CoA dehydratase"/>
    <property type="match status" value="1"/>
</dbReference>
<evidence type="ECO:0000256" key="4">
    <source>
        <dbReference type="ARBA" id="ARBA00023239"/>
    </source>
</evidence>
<evidence type="ECO:0000313" key="8">
    <source>
        <dbReference type="EMBL" id="SDI13948.1"/>
    </source>
</evidence>
<dbReference type="InterPro" id="IPR029045">
    <property type="entry name" value="ClpP/crotonase-like_dom_sf"/>
</dbReference>
<comment type="catalytic activity">
    <reaction evidence="5">
        <text>a short-chain (3S)-3-hydroxyacyl-CoA = a short-chain (2E)-enoyl-CoA + H2O</text>
        <dbReference type="Rhea" id="RHEA:52664"/>
        <dbReference type="ChEBI" id="CHEBI:15377"/>
        <dbReference type="ChEBI" id="CHEBI:87488"/>
        <dbReference type="ChEBI" id="CHEBI:136760"/>
        <dbReference type="EC" id="4.2.1.150"/>
    </reaction>
</comment>
<reference evidence="9" key="1">
    <citation type="submission" date="2016-10" db="EMBL/GenBank/DDBJ databases">
        <authorList>
            <person name="Varghese N."/>
            <person name="Submissions S."/>
        </authorList>
    </citation>
    <scope>NUCLEOTIDE SEQUENCE [LARGE SCALE GENOMIC DNA]</scope>
    <source>
        <strain evidence="9">DSM 8344</strain>
    </source>
</reference>
<dbReference type="InterPro" id="IPR001753">
    <property type="entry name" value="Enoyl-CoA_hydra/iso"/>
</dbReference>
<comment type="similarity">
    <text evidence="2 7">Belongs to the enoyl-CoA hydratase/isomerase family.</text>
</comment>
<dbReference type="PANTHER" id="PTHR11941:SF54">
    <property type="entry name" value="ENOYL-COA HYDRATASE, MITOCHONDRIAL"/>
    <property type="match status" value="1"/>
</dbReference>
<dbReference type="Gene3D" id="3.90.226.10">
    <property type="entry name" value="2-enoyl-CoA Hydratase, Chain A, domain 1"/>
    <property type="match status" value="1"/>
</dbReference>
<accession>A0A1G8I4T1</accession>
<protein>
    <recommendedName>
        <fullName evidence="6">short-chain-enoyl-CoA hydratase</fullName>
        <ecNumber evidence="6">4.2.1.150</ecNumber>
    </recommendedName>
</protein>
<dbReference type="STRING" id="1121419.SAMN05443529_12743"/>
<dbReference type="SUPFAM" id="SSF52096">
    <property type="entry name" value="ClpP/crotonase"/>
    <property type="match status" value="1"/>
</dbReference>
<evidence type="ECO:0000313" key="9">
    <source>
        <dbReference type="Proteomes" id="UP000198656"/>
    </source>
</evidence>
<dbReference type="EMBL" id="FNCP01000027">
    <property type="protein sequence ID" value="SDI13948.1"/>
    <property type="molecule type" value="Genomic_DNA"/>
</dbReference>
<dbReference type="Pfam" id="PF00378">
    <property type="entry name" value="ECH_1"/>
    <property type="match status" value="1"/>
</dbReference>
<evidence type="ECO:0000256" key="1">
    <source>
        <dbReference type="ARBA" id="ARBA00005086"/>
    </source>
</evidence>
<organism evidence="8 9">
    <name type="scientific">Desulfosporosinus hippei DSM 8344</name>
    <dbReference type="NCBI Taxonomy" id="1121419"/>
    <lineage>
        <taxon>Bacteria</taxon>
        <taxon>Bacillati</taxon>
        <taxon>Bacillota</taxon>
        <taxon>Clostridia</taxon>
        <taxon>Eubacteriales</taxon>
        <taxon>Desulfitobacteriaceae</taxon>
        <taxon>Desulfosporosinus</taxon>
    </lineage>
</organism>
<comment type="pathway">
    <text evidence="1">Lipid metabolism; butanoate metabolism.</text>
</comment>
<dbReference type="EC" id="4.2.1.150" evidence="6"/>
<dbReference type="InterPro" id="IPR018376">
    <property type="entry name" value="Enoyl-CoA_hyd/isom_CS"/>
</dbReference>
<dbReference type="PANTHER" id="PTHR11941">
    <property type="entry name" value="ENOYL-COA HYDRATASE-RELATED"/>
    <property type="match status" value="1"/>
</dbReference>
<evidence type="ECO:0000256" key="2">
    <source>
        <dbReference type="ARBA" id="ARBA00005254"/>
    </source>
</evidence>
<dbReference type="FunFam" id="1.10.12.10:FF:000001">
    <property type="entry name" value="Probable enoyl-CoA hydratase, mitochondrial"/>
    <property type="match status" value="1"/>
</dbReference>
<dbReference type="Proteomes" id="UP000198656">
    <property type="component" value="Unassembled WGS sequence"/>
</dbReference>
<keyword evidence="9" id="KW-1185">Reference proteome</keyword>